<proteinExistence type="inferred from homology"/>
<sequence length="480" mass="51969">MSELSTRHEEQPYDLVVTGVRLVSGDGVVTGGLAVSGGRIACLLGPNERPPARRTLDGGGRHLLPGLIDSHVHFRTPGLTHKEDWAHASRAAVAGGVTTVIDMPNTVPPLRTGEEAHRKAELLTGTSLVDYRFHLGVSGEDPSPLRAVGPREATSVKVFLAGHHTAPDVVRDPAQLEKVFRTAAESGLRLLLHAEDDGVFGLLDEWRGEPSGYAEYERHRPRSGAIVAVARVLELVRRHGTTVHVLHASTAEEADLLTAAAHAGLPVTFEVTPHHLSFTAAETCRVGARARLSPALRQQADQERLWRAVRTGQVATLGSDHAPHTREEKLRTPAQAPPGLPGVQEMLTAVHTGLRRRAPFEPPDAQLSLLVRLLAERPAELFGLDERKGGLRPGLDADFVLFDADERWMLGPGPGSGPGSSAIHSKCGWSAYEGWTMTGRVLHTVRCGETVYRCEGDQAEFGEPDGRWLDARRPTDVEPR</sequence>
<dbReference type="Proteomes" id="UP000657385">
    <property type="component" value="Unassembled WGS sequence"/>
</dbReference>
<dbReference type="PANTHER" id="PTHR43668">
    <property type="entry name" value="ALLANTOINASE"/>
    <property type="match status" value="1"/>
</dbReference>
<dbReference type="GO" id="GO:0046872">
    <property type="term" value="F:metal ion binding"/>
    <property type="evidence" value="ECO:0007669"/>
    <property type="project" value="UniProtKB-KW"/>
</dbReference>
<comment type="caution">
    <text evidence="8">The sequence shown here is derived from an EMBL/GenBank/DDBJ whole genome shotgun (WGS) entry which is preliminary data.</text>
</comment>
<keyword evidence="4" id="KW-0479">Metal-binding</keyword>
<feature type="compositionally biased region" description="Basic and acidic residues" evidence="6">
    <location>
        <begin position="321"/>
        <end position="331"/>
    </location>
</feature>
<organism evidence="8 9">
    <name type="scientific">Streptacidiphilus fuscans</name>
    <dbReference type="NCBI Taxonomy" id="2789292"/>
    <lineage>
        <taxon>Bacteria</taxon>
        <taxon>Bacillati</taxon>
        <taxon>Actinomycetota</taxon>
        <taxon>Actinomycetes</taxon>
        <taxon>Kitasatosporales</taxon>
        <taxon>Streptomycetaceae</taxon>
        <taxon>Streptacidiphilus</taxon>
    </lineage>
</organism>
<dbReference type="SUPFAM" id="SSF51556">
    <property type="entry name" value="Metallo-dependent hydrolases"/>
    <property type="match status" value="1"/>
</dbReference>
<dbReference type="PROSITE" id="PS00482">
    <property type="entry name" value="DIHYDROOROTASE_1"/>
    <property type="match status" value="1"/>
</dbReference>
<evidence type="ECO:0000256" key="5">
    <source>
        <dbReference type="ARBA" id="ARBA00022801"/>
    </source>
</evidence>
<dbReference type="AlphaFoldDB" id="A0A931B1V8"/>
<dbReference type="Gene3D" id="2.30.40.10">
    <property type="entry name" value="Urease, subunit C, domain 1"/>
    <property type="match status" value="1"/>
</dbReference>
<dbReference type="SUPFAM" id="SSF51338">
    <property type="entry name" value="Composite domain of metallo-dependent hydrolases"/>
    <property type="match status" value="1"/>
</dbReference>
<evidence type="ECO:0000256" key="1">
    <source>
        <dbReference type="ARBA" id="ARBA00001947"/>
    </source>
</evidence>
<protein>
    <submittedName>
        <fullName evidence="8">Dihydroorotase family protein</fullName>
    </submittedName>
</protein>
<evidence type="ECO:0000256" key="6">
    <source>
        <dbReference type="SAM" id="MobiDB-lite"/>
    </source>
</evidence>
<dbReference type="GO" id="GO:0004038">
    <property type="term" value="F:allantoinase activity"/>
    <property type="evidence" value="ECO:0007669"/>
    <property type="project" value="TreeGrafter"/>
</dbReference>
<dbReference type="PANTHER" id="PTHR43668:SF2">
    <property type="entry name" value="ALLANTOINASE"/>
    <property type="match status" value="1"/>
</dbReference>
<evidence type="ECO:0000256" key="4">
    <source>
        <dbReference type="ARBA" id="ARBA00022723"/>
    </source>
</evidence>
<dbReference type="RefSeq" id="WP_196192383.1">
    <property type="nucleotide sequence ID" value="NZ_JADPRT010000002.1"/>
</dbReference>
<dbReference type="Pfam" id="PF01979">
    <property type="entry name" value="Amidohydro_1"/>
    <property type="match status" value="1"/>
</dbReference>
<dbReference type="EMBL" id="JADPRT010000002">
    <property type="protein sequence ID" value="MBF9067167.1"/>
    <property type="molecule type" value="Genomic_DNA"/>
</dbReference>
<reference evidence="8" key="1">
    <citation type="submission" date="2020-11" db="EMBL/GenBank/DDBJ databases">
        <title>Isolation and identification of active actinomycetes.</title>
        <authorList>
            <person name="Yu B."/>
        </authorList>
    </citation>
    <scope>NUCLEOTIDE SEQUENCE</scope>
    <source>
        <strain evidence="8">NEAU-YB345</strain>
    </source>
</reference>
<dbReference type="Gene3D" id="3.20.20.140">
    <property type="entry name" value="Metal-dependent hydrolases"/>
    <property type="match status" value="1"/>
</dbReference>
<keyword evidence="9" id="KW-1185">Reference proteome</keyword>
<evidence type="ECO:0000313" key="9">
    <source>
        <dbReference type="Proteomes" id="UP000657385"/>
    </source>
</evidence>
<comment type="similarity">
    <text evidence="3">Belongs to the metallo-dependent hydrolases superfamily. DHOase family. Class I DHOase subfamily.</text>
</comment>
<dbReference type="InterPro" id="IPR050138">
    <property type="entry name" value="DHOase/Allantoinase_Hydrolase"/>
</dbReference>
<name>A0A931B1V8_9ACTN</name>
<feature type="domain" description="Amidohydrolase-related" evidence="7">
    <location>
        <begin position="63"/>
        <end position="449"/>
    </location>
</feature>
<accession>A0A931B1V8</accession>
<feature type="region of interest" description="Disordered" evidence="6">
    <location>
        <begin position="317"/>
        <end position="342"/>
    </location>
</feature>
<evidence type="ECO:0000256" key="3">
    <source>
        <dbReference type="ARBA" id="ARBA00010286"/>
    </source>
</evidence>
<evidence type="ECO:0000313" key="8">
    <source>
        <dbReference type="EMBL" id="MBF9067167.1"/>
    </source>
</evidence>
<keyword evidence="5" id="KW-0378">Hydrolase</keyword>
<dbReference type="PROSITE" id="PS00483">
    <property type="entry name" value="DIHYDROOROTASE_2"/>
    <property type="match status" value="1"/>
</dbReference>
<dbReference type="GO" id="GO:0006145">
    <property type="term" value="P:purine nucleobase catabolic process"/>
    <property type="evidence" value="ECO:0007669"/>
    <property type="project" value="TreeGrafter"/>
</dbReference>
<dbReference type="GO" id="GO:0005737">
    <property type="term" value="C:cytoplasm"/>
    <property type="evidence" value="ECO:0007669"/>
    <property type="project" value="TreeGrafter"/>
</dbReference>
<evidence type="ECO:0000256" key="2">
    <source>
        <dbReference type="ARBA" id="ARBA00002368"/>
    </source>
</evidence>
<dbReference type="InterPro" id="IPR011059">
    <property type="entry name" value="Metal-dep_hydrolase_composite"/>
</dbReference>
<comment type="function">
    <text evidence="2">Catalyzes the reversible cyclization of carbamoyl aspartate to dihydroorotate.</text>
</comment>
<dbReference type="InterPro" id="IPR002195">
    <property type="entry name" value="Dihydroorotase_CS"/>
</dbReference>
<dbReference type="InterPro" id="IPR006680">
    <property type="entry name" value="Amidohydro-rel"/>
</dbReference>
<comment type="cofactor">
    <cofactor evidence="1">
        <name>Zn(2+)</name>
        <dbReference type="ChEBI" id="CHEBI:29105"/>
    </cofactor>
</comment>
<evidence type="ECO:0000259" key="7">
    <source>
        <dbReference type="Pfam" id="PF01979"/>
    </source>
</evidence>
<gene>
    <name evidence="8" type="ORF">I2501_03810</name>
</gene>
<dbReference type="InterPro" id="IPR032466">
    <property type="entry name" value="Metal_Hydrolase"/>
</dbReference>